<keyword evidence="2" id="KW-1133">Transmembrane helix</keyword>
<proteinExistence type="predicted"/>
<sequence>MRHGKKTHREMLRIKRSVSADYSQVCSLISYNQLADVAIIDIFVTDSFHSSRENDAKRRDEAAHVPNVYHSYIKRWCKKTGVCEPVTGNVEGTELPEECDDKSYRSLIKKSMMQCLEDLPEREEDGKEAKEGIQNGSQGFGCAKGDKETQTNSIRAEIHHLLSPLVAVREQMFTRTCYSMGNQSWLVVDLPTRLMDISSNSRWQLPFIRSCLVSPYTTQSASNVIWIEMTQFLLDEVHPLYHHLCGQVFSSDRGFRTLTEEGCRRARIHIYLSPLFAATSEKCSALYYFFPCLANFLLTFLTLSCLQLLH</sequence>
<organism evidence="3 4">
    <name type="scientific">Brassica napus</name>
    <name type="common">Rape</name>
    <dbReference type="NCBI Taxonomy" id="3708"/>
    <lineage>
        <taxon>Eukaryota</taxon>
        <taxon>Viridiplantae</taxon>
        <taxon>Streptophyta</taxon>
        <taxon>Embryophyta</taxon>
        <taxon>Tracheophyta</taxon>
        <taxon>Spermatophyta</taxon>
        <taxon>Magnoliopsida</taxon>
        <taxon>eudicotyledons</taxon>
        <taxon>Gunneridae</taxon>
        <taxon>Pentapetalae</taxon>
        <taxon>rosids</taxon>
        <taxon>malvids</taxon>
        <taxon>Brassicales</taxon>
        <taxon>Brassicaceae</taxon>
        <taxon>Brassiceae</taxon>
        <taxon>Brassica</taxon>
    </lineage>
</organism>
<feature type="region of interest" description="Disordered" evidence="1">
    <location>
        <begin position="122"/>
        <end position="146"/>
    </location>
</feature>
<dbReference type="Proteomes" id="UP000824890">
    <property type="component" value="Unassembled WGS sequence"/>
</dbReference>
<dbReference type="PANTHER" id="PTHR45654">
    <property type="entry name" value="HOMEOBOX-LEUCINE ZIPPER PROTEIN MERISTEM L1"/>
    <property type="match status" value="1"/>
</dbReference>
<feature type="transmembrane region" description="Helical" evidence="2">
    <location>
        <begin position="285"/>
        <end position="309"/>
    </location>
</feature>
<evidence type="ECO:0000313" key="4">
    <source>
        <dbReference type="Proteomes" id="UP000824890"/>
    </source>
</evidence>
<accession>A0ABQ7Y0X3</accession>
<keyword evidence="2" id="KW-0812">Transmembrane</keyword>
<dbReference type="InterPro" id="IPR042160">
    <property type="entry name" value="HD-Zip_IV"/>
</dbReference>
<gene>
    <name evidence="3" type="ORF">HID58_079054</name>
</gene>
<keyword evidence="4" id="KW-1185">Reference proteome</keyword>
<reference evidence="3 4" key="1">
    <citation type="submission" date="2021-05" db="EMBL/GenBank/DDBJ databases">
        <title>Genome Assembly of Synthetic Allotetraploid Brassica napus Reveals Homoeologous Exchanges between Subgenomes.</title>
        <authorList>
            <person name="Davis J.T."/>
        </authorList>
    </citation>
    <scope>NUCLEOTIDE SEQUENCE [LARGE SCALE GENOMIC DNA]</scope>
    <source>
        <strain evidence="4">cv. Da-Ae</strain>
        <tissue evidence="3">Seedling</tissue>
    </source>
</reference>
<protein>
    <submittedName>
        <fullName evidence="3">Uncharacterized protein</fullName>
    </submittedName>
</protein>
<comment type="caution">
    <text evidence="3">The sequence shown here is derived from an EMBL/GenBank/DDBJ whole genome shotgun (WGS) entry which is preliminary data.</text>
</comment>
<name>A0ABQ7Y0X3_BRANA</name>
<evidence type="ECO:0000313" key="3">
    <source>
        <dbReference type="EMBL" id="KAH0861843.1"/>
    </source>
</evidence>
<evidence type="ECO:0000256" key="2">
    <source>
        <dbReference type="SAM" id="Phobius"/>
    </source>
</evidence>
<evidence type="ECO:0000256" key="1">
    <source>
        <dbReference type="SAM" id="MobiDB-lite"/>
    </source>
</evidence>
<dbReference type="PANTHER" id="PTHR45654:SF76">
    <property type="entry name" value="HOMEOBOX-LEUCINE ZIPPER PROTEIN HDG1"/>
    <property type="match status" value="1"/>
</dbReference>
<keyword evidence="2" id="KW-0472">Membrane</keyword>
<dbReference type="EMBL" id="JAGKQM010000018">
    <property type="protein sequence ID" value="KAH0861843.1"/>
    <property type="molecule type" value="Genomic_DNA"/>
</dbReference>